<dbReference type="EMBL" id="PGTL01000003">
    <property type="protein sequence ID" value="PJF43161.1"/>
    <property type="molecule type" value="Genomic_DNA"/>
</dbReference>
<feature type="domain" description="Histone deacetylase" evidence="3">
    <location>
        <begin position="17"/>
        <end position="284"/>
    </location>
</feature>
<evidence type="ECO:0000313" key="4">
    <source>
        <dbReference type="EMBL" id="PJF37430.1"/>
    </source>
</evidence>
<evidence type="ECO:0000313" key="7">
    <source>
        <dbReference type="Proteomes" id="UP000229681"/>
    </source>
</evidence>
<dbReference type="InterPro" id="IPR044150">
    <property type="entry name" value="HDAC_classIV"/>
</dbReference>
<dbReference type="Proteomes" id="UP000228947">
    <property type="component" value="Unassembled WGS sequence"/>
</dbReference>
<dbReference type="GO" id="GO:0016787">
    <property type="term" value="F:hydrolase activity"/>
    <property type="evidence" value="ECO:0007669"/>
    <property type="project" value="UniProtKB-KW"/>
</dbReference>
<dbReference type="InterPro" id="IPR000286">
    <property type="entry name" value="HDACs"/>
</dbReference>
<dbReference type="PANTHER" id="PTHR10625:SF19">
    <property type="entry name" value="HISTONE DEACETYLASE 12"/>
    <property type="match status" value="1"/>
</dbReference>
<evidence type="ECO:0000256" key="1">
    <source>
        <dbReference type="ARBA" id="ARBA00005947"/>
    </source>
</evidence>
<protein>
    <submittedName>
        <fullName evidence="5">Histone deacetylase</fullName>
    </submittedName>
</protein>
<accession>A0A2M8PIQ7</accession>
<evidence type="ECO:0000313" key="6">
    <source>
        <dbReference type="Proteomes" id="UP000228947"/>
    </source>
</evidence>
<accession>A0A2M8Q033</accession>
<dbReference type="CDD" id="cd09993">
    <property type="entry name" value="HDAC_classIV"/>
    <property type="match status" value="1"/>
</dbReference>
<dbReference type="InterPro" id="IPR023801">
    <property type="entry name" value="His_deacetylse_dom"/>
</dbReference>
<dbReference type="PANTHER" id="PTHR10625">
    <property type="entry name" value="HISTONE DEACETYLASE HDAC1-RELATED"/>
    <property type="match status" value="1"/>
</dbReference>
<evidence type="ECO:0000256" key="2">
    <source>
        <dbReference type="ARBA" id="ARBA00022801"/>
    </source>
</evidence>
<evidence type="ECO:0000313" key="5">
    <source>
        <dbReference type="EMBL" id="PJF43161.1"/>
    </source>
</evidence>
<gene>
    <name evidence="4" type="ORF">CUN49_00470</name>
    <name evidence="5" type="ORF">CUN50_01075</name>
</gene>
<evidence type="ECO:0000259" key="3">
    <source>
        <dbReference type="Pfam" id="PF00850"/>
    </source>
</evidence>
<keyword evidence="2" id="KW-0378">Hydrolase</keyword>
<dbReference type="Pfam" id="PF00850">
    <property type="entry name" value="Hist_deacetyl"/>
    <property type="match status" value="1"/>
</dbReference>
<name>A0A2M8Q033_9CHLR</name>
<dbReference type="SUPFAM" id="SSF52768">
    <property type="entry name" value="Arginase/deacetylase"/>
    <property type="match status" value="1"/>
</dbReference>
<reference evidence="6 7" key="1">
    <citation type="submission" date="2017-11" db="EMBL/GenBank/DDBJ databases">
        <title>Evolution of Phototrophy in the Chloroflexi Phylum Driven by Horizontal Gene Transfer.</title>
        <authorList>
            <person name="Ward L.M."/>
            <person name="Hemp J."/>
            <person name="Shih P.M."/>
            <person name="Mcglynn S.E."/>
            <person name="Fischer W."/>
        </authorList>
    </citation>
    <scope>NUCLEOTIDE SEQUENCE [LARGE SCALE GENOMIC DNA]</scope>
    <source>
        <strain evidence="5">CP1_1M</strain>
        <strain evidence="4">JP3_13</strain>
    </source>
</reference>
<comment type="caution">
    <text evidence="5">The sequence shown here is derived from an EMBL/GenBank/DDBJ whole genome shotgun (WGS) entry which is preliminary data.</text>
</comment>
<proteinExistence type="inferred from homology"/>
<organism evidence="5 6">
    <name type="scientific">Candidatus Thermofonsia Clade 1 bacterium</name>
    <dbReference type="NCBI Taxonomy" id="2364210"/>
    <lineage>
        <taxon>Bacteria</taxon>
        <taxon>Bacillati</taxon>
        <taxon>Chloroflexota</taxon>
        <taxon>Candidatus Thermofontia</taxon>
        <taxon>Candidatus Thermofonsia Clade 1</taxon>
    </lineage>
</organism>
<sequence>MRAFYTDIFVLPLPQGHRFPMAKYSLLRQRLLETGVIAPEHLRVPHAATDAELLRAHDPAYVQRVQKGELTAQEIRRIGFPWTPAMVERSRRSSGATVEACYAALEDGVAVNLAGGTHHAFRDRGGGYCVFNDAAIAARTLQAEGLARRVVIIDCDVHQGDGTAAILHDDPSIFTFSIHGQNNYPFQKQQSDLDIGLPDGTTDEAYLAALDYGLRESLRRANADFAIYLAGADPYEGDSLGKLKVSLAGLARRDHMVLSACRQAGLPVAIAMAGGYAKRVEETVAVHYQTVSIAAQYSRA</sequence>
<comment type="similarity">
    <text evidence="1">Belongs to the histone deacetylase family.</text>
</comment>
<dbReference type="InterPro" id="IPR023696">
    <property type="entry name" value="Ureohydrolase_dom_sf"/>
</dbReference>
<dbReference type="EMBL" id="PGTM01000002">
    <property type="protein sequence ID" value="PJF37430.1"/>
    <property type="molecule type" value="Genomic_DNA"/>
</dbReference>
<dbReference type="Gene3D" id="3.40.800.20">
    <property type="entry name" value="Histone deacetylase domain"/>
    <property type="match status" value="1"/>
</dbReference>
<dbReference type="PRINTS" id="PR01270">
    <property type="entry name" value="HDASUPER"/>
</dbReference>
<dbReference type="AlphaFoldDB" id="A0A2M8Q033"/>
<dbReference type="GO" id="GO:0040029">
    <property type="term" value="P:epigenetic regulation of gene expression"/>
    <property type="evidence" value="ECO:0007669"/>
    <property type="project" value="TreeGrafter"/>
</dbReference>
<dbReference type="InterPro" id="IPR037138">
    <property type="entry name" value="His_deacetylse_dom_sf"/>
</dbReference>
<dbReference type="GO" id="GO:0004407">
    <property type="term" value="F:histone deacetylase activity"/>
    <property type="evidence" value="ECO:0007669"/>
    <property type="project" value="InterPro"/>
</dbReference>
<dbReference type="Proteomes" id="UP000229681">
    <property type="component" value="Unassembled WGS sequence"/>
</dbReference>